<dbReference type="PIRSF" id="PIRSF006488">
    <property type="entry name" value="Exonuc_VII_S"/>
    <property type="match status" value="1"/>
</dbReference>
<evidence type="ECO:0000256" key="2">
    <source>
        <dbReference type="ARBA" id="ARBA00022490"/>
    </source>
</evidence>
<evidence type="ECO:0000256" key="4">
    <source>
        <dbReference type="ARBA" id="ARBA00022801"/>
    </source>
</evidence>
<dbReference type="InterPro" id="IPR037004">
    <property type="entry name" value="Exonuc_VII_ssu_sf"/>
</dbReference>
<dbReference type="HAMAP" id="MF_00337">
    <property type="entry name" value="Exonuc_7_S"/>
    <property type="match status" value="1"/>
</dbReference>
<accession>A0ABQ0C688</accession>
<dbReference type="NCBIfam" id="NF002139">
    <property type="entry name" value="PRK00977.1-3"/>
    <property type="match status" value="1"/>
</dbReference>
<dbReference type="Gene3D" id="1.10.287.1040">
    <property type="entry name" value="Exonuclease VII, small subunit"/>
    <property type="match status" value="1"/>
</dbReference>
<comment type="function">
    <text evidence="6">Bidirectionally degrades single-stranded DNA into large acid-insoluble oligonucleotides, which are then degraded further into small acid-soluble oligonucleotides.</text>
</comment>
<dbReference type="RefSeq" id="WP_420904096.1">
    <property type="nucleotide sequence ID" value="NZ_BAAFGK010000002.1"/>
</dbReference>
<comment type="catalytic activity">
    <reaction evidence="6">
        <text>Exonucleolytic cleavage in either 5'- to 3'- or 3'- to 5'-direction to yield nucleoside 5'-phosphates.</text>
        <dbReference type="EC" id="3.1.11.6"/>
    </reaction>
</comment>
<evidence type="ECO:0000313" key="7">
    <source>
        <dbReference type="EMBL" id="GAB0056387.1"/>
    </source>
</evidence>
<dbReference type="Pfam" id="PF02609">
    <property type="entry name" value="Exonuc_VII_S"/>
    <property type="match status" value="1"/>
</dbReference>
<comment type="similarity">
    <text evidence="1 6">Belongs to the XseB family.</text>
</comment>
<name>A0ABQ0C688_9PROT</name>
<dbReference type="NCBIfam" id="NF002140">
    <property type="entry name" value="PRK00977.1-4"/>
    <property type="match status" value="1"/>
</dbReference>
<keyword evidence="4 6" id="KW-0378">Hydrolase</keyword>
<dbReference type="GO" id="GO:0008855">
    <property type="term" value="F:exodeoxyribonuclease VII activity"/>
    <property type="evidence" value="ECO:0007669"/>
    <property type="project" value="UniProtKB-EC"/>
</dbReference>
<dbReference type="PANTHER" id="PTHR34137">
    <property type="entry name" value="EXODEOXYRIBONUCLEASE 7 SMALL SUBUNIT"/>
    <property type="match status" value="1"/>
</dbReference>
<dbReference type="SUPFAM" id="SSF116842">
    <property type="entry name" value="XseB-like"/>
    <property type="match status" value="1"/>
</dbReference>
<evidence type="ECO:0000256" key="1">
    <source>
        <dbReference type="ARBA" id="ARBA00009998"/>
    </source>
</evidence>
<comment type="caution">
    <text evidence="7">The sequence shown here is derived from an EMBL/GenBank/DDBJ whole genome shotgun (WGS) entry which is preliminary data.</text>
</comment>
<evidence type="ECO:0000256" key="3">
    <source>
        <dbReference type="ARBA" id="ARBA00022722"/>
    </source>
</evidence>
<protein>
    <recommendedName>
        <fullName evidence="6">Exodeoxyribonuclease 7 small subunit</fullName>
        <ecNumber evidence="6">3.1.11.6</ecNumber>
    </recommendedName>
    <alternativeName>
        <fullName evidence="6">Exodeoxyribonuclease VII small subunit</fullName>
        <shortName evidence="6">Exonuclease VII small subunit</shortName>
    </alternativeName>
</protein>
<dbReference type="NCBIfam" id="TIGR01280">
    <property type="entry name" value="xseB"/>
    <property type="match status" value="1"/>
</dbReference>
<keyword evidence="8" id="KW-1185">Reference proteome</keyword>
<organism evidence="7 8">
    <name type="scientific">Candidatus Magnetaquiglobus chichijimensis</name>
    <dbReference type="NCBI Taxonomy" id="3141448"/>
    <lineage>
        <taxon>Bacteria</taxon>
        <taxon>Pseudomonadati</taxon>
        <taxon>Pseudomonadota</taxon>
        <taxon>Magnetococcia</taxon>
        <taxon>Magnetococcales</taxon>
        <taxon>Candidatus Magnetaquicoccaceae</taxon>
        <taxon>Candidatus Magnetaquiglobus</taxon>
    </lineage>
</organism>
<reference evidence="7 8" key="2">
    <citation type="submission" date="2024-09" db="EMBL/GenBank/DDBJ databases">
        <title>Draft genome sequence of Candidatus Magnetaquicoccaceae bacterium FCR-1.</title>
        <authorList>
            <person name="Shimoshige H."/>
            <person name="Shimamura S."/>
            <person name="Taoka A."/>
            <person name="Kobayashi H."/>
            <person name="Maekawa T."/>
        </authorList>
    </citation>
    <scope>NUCLEOTIDE SEQUENCE [LARGE SCALE GENOMIC DNA]</scope>
    <source>
        <strain evidence="7 8">FCR-1</strain>
    </source>
</reference>
<keyword evidence="5 6" id="KW-0269">Exonuclease</keyword>
<dbReference type="PANTHER" id="PTHR34137:SF1">
    <property type="entry name" value="EXODEOXYRIBONUCLEASE 7 SMALL SUBUNIT"/>
    <property type="match status" value="1"/>
</dbReference>
<sequence>MDATATSLDFERALSRLEEVVARLEKGDLPLEESLAAFEEGMTLSRHCQQRLDAAEQRIEELVAAQAKE</sequence>
<evidence type="ECO:0000313" key="8">
    <source>
        <dbReference type="Proteomes" id="UP001628193"/>
    </source>
</evidence>
<comment type="subcellular location">
    <subcellularLocation>
        <location evidence="6">Cytoplasm</location>
    </subcellularLocation>
</comment>
<evidence type="ECO:0000256" key="5">
    <source>
        <dbReference type="ARBA" id="ARBA00022839"/>
    </source>
</evidence>
<dbReference type="InterPro" id="IPR003761">
    <property type="entry name" value="Exonuc_VII_S"/>
</dbReference>
<dbReference type="EMBL" id="BAAFGK010000002">
    <property type="protein sequence ID" value="GAB0056387.1"/>
    <property type="molecule type" value="Genomic_DNA"/>
</dbReference>
<dbReference type="EC" id="3.1.11.6" evidence="6"/>
<comment type="subunit">
    <text evidence="6">Heterooligomer composed of large and small subunits.</text>
</comment>
<reference evidence="7 8" key="1">
    <citation type="submission" date="2024-05" db="EMBL/GenBank/DDBJ databases">
        <authorList>
            <consortium name="Candidatus Magnetaquicoccaceae bacterium FCR-1 genome sequencing consortium"/>
            <person name="Shimoshige H."/>
            <person name="Shimamura S."/>
            <person name="Taoka A."/>
            <person name="Kobayashi H."/>
            <person name="Maekawa T."/>
        </authorList>
    </citation>
    <scope>NUCLEOTIDE SEQUENCE [LARGE SCALE GENOMIC DNA]</scope>
    <source>
        <strain evidence="7 8">FCR-1</strain>
    </source>
</reference>
<keyword evidence="3 6" id="KW-0540">Nuclease</keyword>
<dbReference type="Proteomes" id="UP001628193">
    <property type="component" value="Unassembled WGS sequence"/>
</dbReference>
<gene>
    <name evidence="6 7" type="primary">xseB</name>
    <name evidence="7" type="ORF">SIID45300_00693</name>
</gene>
<evidence type="ECO:0000256" key="6">
    <source>
        <dbReference type="HAMAP-Rule" id="MF_00337"/>
    </source>
</evidence>
<keyword evidence="2 6" id="KW-0963">Cytoplasm</keyword>
<proteinExistence type="inferred from homology"/>